<keyword evidence="7" id="KW-1185">Reference proteome</keyword>
<evidence type="ECO:0000313" key="6">
    <source>
        <dbReference type="EMBL" id="SNR97512.1"/>
    </source>
</evidence>
<dbReference type="GO" id="GO:0016787">
    <property type="term" value="F:hydrolase activity"/>
    <property type="evidence" value="ECO:0007669"/>
    <property type="project" value="UniProtKB-KW"/>
</dbReference>
<dbReference type="Proteomes" id="UP000198280">
    <property type="component" value="Unassembled WGS sequence"/>
</dbReference>
<dbReference type="SUPFAM" id="SSF53955">
    <property type="entry name" value="Lysozyme-like"/>
    <property type="match status" value="1"/>
</dbReference>
<feature type="compositionally biased region" description="Low complexity" evidence="3">
    <location>
        <begin position="159"/>
        <end position="198"/>
    </location>
</feature>
<reference evidence="6 7" key="1">
    <citation type="submission" date="2017-06" db="EMBL/GenBank/DDBJ databases">
        <authorList>
            <person name="Kim H.J."/>
            <person name="Triplett B.A."/>
        </authorList>
    </citation>
    <scope>NUCLEOTIDE SEQUENCE [LARGE SCALE GENOMIC DNA]</scope>
    <source>
        <strain evidence="6 7">CGMCC 4.1858</strain>
    </source>
</reference>
<comment type="similarity">
    <text evidence="1">Belongs to the transglycosylase family. Rpf subfamily.</text>
</comment>
<dbReference type="InterPro" id="IPR036779">
    <property type="entry name" value="LysM_dom_sf"/>
</dbReference>
<dbReference type="Pfam" id="PF06737">
    <property type="entry name" value="Transglycosylas"/>
    <property type="match status" value="1"/>
</dbReference>
<evidence type="ECO:0000256" key="4">
    <source>
        <dbReference type="SAM" id="SignalP"/>
    </source>
</evidence>
<gene>
    <name evidence="6" type="ORF">SAMN05216252_10286</name>
</gene>
<protein>
    <submittedName>
        <fullName evidence="6">Transglycosylase-like domain-containing protein</fullName>
    </submittedName>
</protein>
<evidence type="ECO:0000259" key="5">
    <source>
        <dbReference type="PROSITE" id="PS51782"/>
    </source>
</evidence>
<feature type="compositionally biased region" description="Low complexity" evidence="3">
    <location>
        <begin position="215"/>
        <end position="233"/>
    </location>
</feature>
<dbReference type="CDD" id="cd13925">
    <property type="entry name" value="RPF"/>
    <property type="match status" value="1"/>
</dbReference>
<dbReference type="Gene3D" id="3.10.350.10">
    <property type="entry name" value="LysM domain"/>
    <property type="match status" value="1"/>
</dbReference>
<dbReference type="EMBL" id="FZOF01000002">
    <property type="protein sequence ID" value="SNR97512.1"/>
    <property type="molecule type" value="Genomic_DNA"/>
</dbReference>
<evidence type="ECO:0000256" key="1">
    <source>
        <dbReference type="ARBA" id="ARBA00010830"/>
    </source>
</evidence>
<feature type="domain" description="LysM" evidence="5">
    <location>
        <begin position="284"/>
        <end position="333"/>
    </location>
</feature>
<feature type="region of interest" description="Disordered" evidence="3">
    <location>
        <begin position="256"/>
        <end position="281"/>
    </location>
</feature>
<dbReference type="InterPro" id="IPR052196">
    <property type="entry name" value="Bact_Kbp"/>
</dbReference>
<name>A0A239AQD0_9ACTN</name>
<evidence type="ECO:0000256" key="3">
    <source>
        <dbReference type="SAM" id="MobiDB-lite"/>
    </source>
</evidence>
<accession>A0A239AQD0</accession>
<organism evidence="6 7">
    <name type="scientific">Actinacidiphila glaucinigra</name>
    <dbReference type="NCBI Taxonomy" id="235986"/>
    <lineage>
        <taxon>Bacteria</taxon>
        <taxon>Bacillati</taxon>
        <taxon>Actinomycetota</taxon>
        <taxon>Actinomycetes</taxon>
        <taxon>Kitasatosporales</taxon>
        <taxon>Streptomycetaceae</taxon>
        <taxon>Actinacidiphila</taxon>
    </lineage>
</organism>
<dbReference type="RefSeq" id="WP_089222276.1">
    <property type="nucleotide sequence ID" value="NZ_FZOF01000002.1"/>
</dbReference>
<dbReference type="InterPro" id="IPR018392">
    <property type="entry name" value="LysM"/>
</dbReference>
<dbReference type="OrthoDB" id="1404170at2"/>
<evidence type="ECO:0000256" key="2">
    <source>
        <dbReference type="ARBA" id="ARBA00022801"/>
    </source>
</evidence>
<dbReference type="AlphaFoldDB" id="A0A239AQD0"/>
<dbReference type="PANTHER" id="PTHR34700:SF4">
    <property type="entry name" value="PHAGE-LIKE ELEMENT PBSX PROTEIN XKDP"/>
    <property type="match status" value="1"/>
</dbReference>
<keyword evidence="4" id="KW-0732">Signal</keyword>
<feature type="signal peptide" evidence="4">
    <location>
        <begin position="1"/>
        <end position="35"/>
    </location>
</feature>
<feature type="compositionally biased region" description="Basic and acidic residues" evidence="3">
    <location>
        <begin position="130"/>
        <end position="141"/>
    </location>
</feature>
<dbReference type="InterPro" id="IPR023346">
    <property type="entry name" value="Lysozyme-like_dom_sf"/>
</dbReference>
<feature type="region of interest" description="Disordered" evidence="3">
    <location>
        <begin position="130"/>
        <end position="242"/>
    </location>
</feature>
<dbReference type="PROSITE" id="PS51782">
    <property type="entry name" value="LYSM"/>
    <property type="match status" value="1"/>
</dbReference>
<keyword evidence="2" id="KW-0378">Hydrolase</keyword>
<dbReference type="Gene3D" id="1.10.530.10">
    <property type="match status" value="1"/>
</dbReference>
<feature type="compositionally biased region" description="Basic and acidic residues" evidence="3">
    <location>
        <begin position="261"/>
        <end position="276"/>
    </location>
</feature>
<sequence length="335" mass="33892">MLKSGNGRHRKPRQAPTAMVAVAATGAGLTLPLFAASGASAADANSTWNAVAMCESGGLWSSNTGNGFFGGLQITEETWQQYGGEQYAERPDLASRNEQISVAEKILAELGPDAWSGCADSSGLTDALDDLLHGGHGHDDQGSGDSTGTGTGDEDTDDGATSGDDSTGTTTPGTGDDTAATPDADPTTGPDASATPSAGDKGEGKGTGKHRKPEAGTATDGPATGDTTGAAGTFEHGPSGLPAHFVEGEAAWGVIPLSTDTRAETRKADTGRDNDASAKSTTGKRYLVQEGDSLCEIAMEQDVAGGWRGLYDANRDVIGDDPNAISPGSYLDLGR</sequence>
<dbReference type="PANTHER" id="PTHR34700">
    <property type="entry name" value="POTASSIUM BINDING PROTEIN KBP"/>
    <property type="match status" value="1"/>
</dbReference>
<proteinExistence type="inferred from homology"/>
<feature type="chain" id="PRO_5039120313" evidence="4">
    <location>
        <begin position="36"/>
        <end position="335"/>
    </location>
</feature>
<evidence type="ECO:0000313" key="7">
    <source>
        <dbReference type="Proteomes" id="UP000198280"/>
    </source>
</evidence>
<dbReference type="InterPro" id="IPR010618">
    <property type="entry name" value="RPF"/>
</dbReference>